<dbReference type="Gene3D" id="1.20.920.10">
    <property type="entry name" value="Bromodomain-like"/>
    <property type="match status" value="1"/>
</dbReference>
<feature type="compositionally biased region" description="Low complexity" evidence="3">
    <location>
        <begin position="717"/>
        <end position="729"/>
    </location>
</feature>
<accession>A0A1B6GTD1</accession>
<feature type="region of interest" description="Disordered" evidence="3">
    <location>
        <begin position="705"/>
        <end position="782"/>
    </location>
</feature>
<protein>
    <recommendedName>
        <fullName evidence="4">Bromo domain-containing protein</fullName>
    </recommendedName>
</protein>
<feature type="compositionally biased region" description="Polar residues" evidence="3">
    <location>
        <begin position="1067"/>
        <end position="1086"/>
    </location>
</feature>
<feature type="compositionally biased region" description="Basic and acidic residues" evidence="3">
    <location>
        <begin position="705"/>
        <end position="714"/>
    </location>
</feature>
<feature type="compositionally biased region" description="Polar residues" evidence="3">
    <location>
        <begin position="759"/>
        <end position="770"/>
    </location>
</feature>
<sequence>MIRVKMEEDEETTSPKKQRRKRKLRKDFSPEPSPPDSEEESEEGEEKKRRRGRRKKKKESPPEPEKELTDLQQVYKIVEHLIASSGAAAFLERPDDSMFGMSDYYEIITKPMWLKEVERKYEAEEYTTATEVAADVRLMLENCYHYWGPCDTLSKRALKLEQVFENKIAGLPENVQKLCSLEATHGDIVKEEPDDSSPKKSNSKKGGYVSKLLNWVMSGKGRSDDKPASTQETLNKARRAEREAAEKQLAQWENDNLLTPTVKDQIASMWEFPVIGQFLHLVYNVLNIDPISHLELERMLLMPQASNTLATLITSMLIPPLFRAKLEVGPAMPYSVWTERLSTKVTSWYRNYHSKGDSTVEVFDSLGIEPQFWLVMGDENPLKDYQFHELTFLQRVWLLKGLCDFLLHNHKTIQDCINNLEMEELREQNLGRDKEGYSYHYFPMFTEVRIYKMAKVPDTKKDYGAGVEEAITMCAEEEDDEEQAQESNLIGFSRRPLHKPPRSMRPSHSDFRLVCQSLEDVRCLVDQFCDADPLLLKGEGINAPLVSGLQSIVSQLESRESKMELAVFNVRNRMRDEWQQHKARGPDYVDPGVTYWERKKEEEKRAVEEKPPDLSIPGTSSDGLLIDDEKRERRSRRESSLKMLAREENGAMGDESAEESPLDFDDDSEDEWFATKKDKENKKKKRCMSAKKMKKLADITDKFQHTSKDKDVDKLNLSSLGSGFQSSTSVKVGNISSSSPEQPVKIKQELPDPDDAASQLKTVSTKTQKPVETPKIFVKDNSKMKKTPPVICKQEIIEETQHTTSTTPPNNNVIQTLVPPVNVSNVKLEKASKPSPITPDLSRLKRSNSPDADVVYISDSEDPPDIKPNPAMLVQQMNTNKEETINYSMSVPQQPMGNYLVPGTPTNQGQFVPVNVAPGEQVFNAQSQVFNVAQQPTQPITYQMPTTPTLVQQIRPNPTIVRLQAPRPNLAPNQKFLVIQGNTNNVNQPNQFINKGPRAQGNSFPTTPTMQSVNWFGPRGSPQANVNYSPRHRGQSMVVGQGQSPRGRGSPRSPLTPTRGSPRFSGRTPTNIRTPPSTVRTPTQVGARTPSPIRGRGGPVAPGVRAGPVRNLNFNRSPVKPVSKPVNDIAPRNNSPDIEGTLMVSLTDSGGFGYVVLLPDGGKISLTQDQLAKIRSDNGGTLPKTCKVPLNMQTEGFRID</sequence>
<gene>
    <name evidence="5" type="ORF">g.14847</name>
</gene>
<dbReference type="InterPro" id="IPR018359">
    <property type="entry name" value="Bromodomain_CS"/>
</dbReference>
<feature type="compositionally biased region" description="Basic and acidic residues" evidence="3">
    <location>
        <begin position="59"/>
        <end position="69"/>
    </location>
</feature>
<dbReference type="PROSITE" id="PS00633">
    <property type="entry name" value="BROMODOMAIN_1"/>
    <property type="match status" value="1"/>
</dbReference>
<organism evidence="5">
    <name type="scientific">Cuerna arida</name>
    <dbReference type="NCBI Taxonomy" id="1464854"/>
    <lineage>
        <taxon>Eukaryota</taxon>
        <taxon>Metazoa</taxon>
        <taxon>Ecdysozoa</taxon>
        <taxon>Arthropoda</taxon>
        <taxon>Hexapoda</taxon>
        <taxon>Insecta</taxon>
        <taxon>Pterygota</taxon>
        <taxon>Neoptera</taxon>
        <taxon>Paraneoptera</taxon>
        <taxon>Hemiptera</taxon>
        <taxon>Auchenorrhyncha</taxon>
        <taxon>Membracoidea</taxon>
        <taxon>Cicadellidae</taxon>
        <taxon>Cicadellinae</taxon>
        <taxon>Proconiini</taxon>
        <taxon>Cuerna</taxon>
    </lineage>
</organism>
<dbReference type="SMART" id="SM00297">
    <property type="entry name" value="BROMO"/>
    <property type="match status" value="1"/>
</dbReference>
<dbReference type="InterPro" id="IPR036427">
    <property type="entry name" value="Bromodomain-like_sf"/>
</dbReference>
<dbReference type="EMBL" id="GECZ01004080">
    <property type="protein sequence ID" value="JAS65689.1"/>
    <property type="molecule type" value="Transcribed_RNA"/>
</dbReference>
<evidence type="ECO:0000256" key="3">
    <source>
        <dbReference type="SAM" id="MobiDB-lite"/>
    </source>
</evidence>
<dbReference type="SUPFAM" id="SSF47370">
    <property type="entry name" value="Bromodomain"/>
    <property type="match status" value="1"/>
</dbReference>
<evidence type="ECO:0000256" key="1">
    <source>
        <dbReference type="ARBA" id="ARBA00023117"/>
    </source>
</evidence>
<proteinExistence type="predicted"/>
<dbReference type="Pfam" id="PF00439">
    <property type="entry name" value="Bromodomain"/>
    <property type="match status" value="1"/>
</dbReference>
<evidence type="ECO:0000259" key="4">
    <source>
        <dbReference type="PROSITE" id="PS50014"/>
    </source>
</evidence>
<feature type="compositionally biased region" description="Polar residues" evidence="3">
    <location>
        <begin position="730"/>
        <end position="741"/>
    </location>
</feature>
<keyword evidence="1 2" id="KW-0103">Bromodomain</keyword>
<feature type="compositionally biased region" description="Basic and acidic residues" evidence="3">
    <location>
        <begin position="603"/>
        <end position="612"/>
    </location>
</feature>
<feature type="region of interest" description="Disordered" evidence="3">
    <location>
        <begin position="1"/>
        <end position="69"/>
    </location>
</feature>
<feature type="compositionally biased region" description="Basic residues" evidence="3">
    <location>
        <begin position="16"/>
        <end position="25"/>
    </location>
</feature>
<feature type="region of interest" description="Disordered" evidence="3">
    <location>
        <begin position="1018"/>
        <end position="1134"/>
    </location>
</feature>
<feature type="compositionally biased region" description="Basic and acidic residues" evidence="3">
    <location>
        <begin position="627"/>
        <end position="649"/>
    </location>
</feature>
<dbReference type="InterPro" id="IPR001487">
    <property type="entry name" value="Bromodomain"/>
</dbReference>
<name>A0A1B6GTD1_9HEMI</name>
<dbReference type="Pfam" id="PF23450">
    <property type="entry name" value="KIAA2026_hel"/>
    <property type="match status" value="1"/>
</dbReference>
<dbReference type="InterPro" id="IPR040214">
    <property type="entry name" value="BRD10"/>
</dbReference>
<reference evidence="5" key="1">
    <citation type="submission" date="2015-11" db="EMBL/GenBank/DDBJ databases">
        <title>De novo transcriptome assembly of four potential Pierce s Disease insect vectors from Arizona vineyards.</title>
        <authorList>
            <person name="Tassone E.E."/>
        </authorList>
    </citation>
    <scope>NUCLEOTIDE SEQUENCE</scope>
</reference>
<feature type="region of interest" description="Disordered" evidence="3">
    <location>
        <begin position="219"/>
        <end position="246"/>
    </location>
</feature>
<evidence type="ECO:0000313" key="5">
    <source>
        <dbReference type="EMBL" id="JAS65689.1"/>
    </source>
</evidence>
<feature type="compositionally biased region" description="Basic residues" evidence="3">
    <location>
        <begin position="48"/>
        <end position="58"/>
    </location>
</feature>
<dbReference type="InterPro" id="IPR056522">
    <property type="entry name" value="KIAA2026_hel"/>
</dbReference>
<dbReference type="PANTHER" id="PTHR31095">
    <property type="entry name" value="RIKEN CDNA 9930021J03 GENE"/>
    <property type="match status" value="1"/>
</dbReference>
<dbReference type="PANTHER" id="PTHR31095:SF3">
    <property type="entry name" value="RIKEN CDNA 9930021J03 GENE"/>
    <property type="match status" value="1"/>
</dbReference>
<feature type="domain" description="Bromo" evidence="4">
    <location>
        <begin position="90"/>
        <end position="154"/>
    </location>
</feature>
<dbReference type="PRINTS" id="PR00503">
    <property type="entry name" value="BROMODOMAIN"/>
</dbReference>
<dbReference type="AlphaFoldDB" id="A0A1B6GTD1"/>
<evidence type="ECO:0000256" key="2">
    <source>
        <dbReference type="PROSITE-ProRule" id="PRU00035"/>
    </source>
</evidence>
<feature type="compositionally biased region" description="Acidic residues" evidence="3">
    <location>
        <begin position="655"/>
        <end position="668"/>
    </location>
</feature>
<feature type="region of interest" description="Disordered" evidence="3">
    <location>
        <begin position="603"/>
        <end position="668"/>
    </location>
</feature>
<feature type="compositionally biased region" description="Low complexity" evidence="3">
    <location>
        <begin position="1101"/>
        <end position="1110"/>
    </location>
</feature>
<dbReference type="PROSITE" id="PS50014">
    <property type="entry name" value="BROMODOMAIN_2"/>
    <property type="match status" value="1"/>
</dbReference>